<evidence type="ECO:0000256" key="5">
    <source>
        <dbReference type="PROSITE-ProRule" id="PRU00325"/>
    </source>
</evidence>
<dbReference type="Pfam" id="PF04434">
    <property type="entry name" value="SWIM"/>
    <property type="match status" value="1"/>
</dbReference>
<evidence type="ECO:0000256" key="3">
    <source>
        <dbReference type="ARBA" id="ARBA00022771"/>
    </source>
</evidence>
<evidence type="ECO:0000256" key="2">
    <source>
        <dbReference type="ARBA" id="ARBA00022723"/>
    </source>
</evidence>
<comment type="subcellular location">
    <subcellularLocation>
        <location evidence="6">Nucleus</location>
    </subcellularLocation>
</comment>
<protein>
    <recommendedName>
        <fullName evidence="6">Protein FAR1-RELATED SEQUENCE</fullName>
    </recommendedName>
</protein>
<dbReference type="SMART" id="SM00575">
    <property type="entry name" value="ZnF_PMZ"/>
    <property type="match status" value="1"/>
</dbReference>
<feature type="domain" description="SWIM-type" evidence="7">
    <location>
        <begin position="277"/>
        <end position="324"/>
    </location>
</feature>
<dbReference type="Pfam" id="PF03101">
    <property type="entry name" value="FAR1"/>
    <property type="match status" value="1"/>
</dbReference>
<dbReference type="InterPro" id="IPR004330">
    <property type="entry name" value="FAR1_DNA_bnd_dom"/>
</dbReference>
<keyword evidence="2 6" id="KW-0479">Metal-binding</keyword>
<dbReference type="AlphaFoldDB" id="A0A426ZKD1"/>
<dbReference type="Proteomes" id="UP000287651">
    <property type="component" value="Unassembled WGS sequence"/>
</dbReference>
<proteinExistence type="inferred from homology"/>
<evidence type="ECO:0000313" key="9">
    <source>
        <dbReference type="Proteomes" id="UP000287651"/>
    </source>
</evidence>
<dbReference type="InterPro" id="IPR031052">
    <property type="entry name" value="FHY3/FAR1"/>
</dbReference>
<sequence length="436" mass="50378">MLFDSETDAYDFYNTYAENEGFIVRRSKSTVSTKNIITKRTFVCSREGFREKKKGEKDAKCPRPVTRIGCPACMTIRLTPNGKYRVTEFVPNHNHQLATVATYDKLRAKKLRRNARVARADLVDDTVRLPEFESEDEAWEAMCGKYDLKDNKWMATLFEEREKWALVYGRETFYADMKSAQQKESMNTELKKYLCNKTELLVFFEHYERILSEKRCAELQADFSANQSNQKPPPMRMLRQAANVYTPAAYKMFEREFELYMDCILYGCNEVGTISDYKVMTEEKATDHLVKFDSFDGSVTCSCKKFEFLGIQCCHVLKVLDTQNIKELPPQYILKRWRKDAKTRGLSEDSMFSFDCFPQSSLAKRYSSLCCIFSFAAALAAKTIDSYAFLESHSEVLSNQLNQVLQSRSLEMPALIPAPCDQLQNPVESMVAESLR</sequence>
<dbReference type="PANTHER" id="PTHR31669">
    <property type="entry name" value="PROTEIN FAR1-RELATED SEQUENCE 10-RELATED"/>
    <property type="match status" value="1"/>
</dbReference>
<evidence type="ECO:0000256" key="1">
    <source>
        <dbReference type="ARBA" id="ARBA00005889"/>
    </source>
</evidence>
<comment type="similarity">
    <text evidence="1 6">Belongs to the FHY3/FAR1 family.</text>
</comment>
<dbReference type="InterPro" id="IPR007527">
    <property type="entry name" value="Znf_SWIM"/>
</dbReference>
<gene>
    <name evidence="8" type="ORF">B296_00041854</name>
</gene>
<name>A0A426ZKD1_ENSVE</name>
<keyword evidence="6" id="KW-0539">Nucleus</keyword>
<evidence type="ECO:0000256" key="6">
    <source>
        <dbReference type="RuleBase" id="RU367018"/>
    </source>
</evidence>
<organism evidence="8 9">
    <name type="scientific">Ensete ventricosum</name>
    <name type="common">Abyssinian banana</name>
    <name type="synonym">Musa ensete</name>
    <dbReference type="NCBI Taxonomy" id="4639"/>
    <lineage>
        <taxon>Eukaryota</taxon>
        <taxon>Viridiplantae</taxon>
        <taxon>Streptophyta</taxon>
        <taxon>Embryophyta</taxon>
        <taxon>Tracheophyta</taxon>
        <taxon>Spermatophyta</taxon>
        <taxon>Magnoliopsida</taxon>
        <taxon>Liliopsida</taxon>
        <taxon>Zingiberales</taxon>
        <taxon>Musaceae</taxon>
        <taxon>Ensete</taxon>
    </lineage>
</organism>
<dbReference type="PROSITE" id="PS50966">
    <property type="entry name" value="ZF_SWIM"/>
    <property type="match status" value="1"/>
</dbReference>
<dbReference type="GO" id="GO:0005634">
    <property type="term" value="C:nucleus"/>
    <property type="evidence" value="ECO:0007669"/>
    <property type="project" value="UniProtKB-SubCell"/>
</dbReference>
<keyword evidence="3 5" id="KW-0863">Zinc-finger</keyword>
<dbReference type="GO" id="GO:0008270">
    <property type="term" value="F:zinc ion binding"/>
    <property type="evidence" value="ECO:0007669"/>
    <property type="project" value="UniProtKB-UniRule"/>
</dbReference>
<comment type="caution">
    <text evidence="8">The sequence shown here is derived from an EMBL/GenBank/DDBJ whole genome shotgun (WGS) entry which is preliminary data.</text>
</comment>
<evidence type="ECO:0000313" key="8">
    <source>
        <dbReference type="EMBL" id="RRT64446.1"/>
    </source>
</evidence>
<dbReference type="PANTHER" id="PTHR31669:SF145">
    <property type="entry name" value="PROTEIN FAR1-RELATED SEQUENCE"/>
    <property type="match status" value="1"/>
</dbReference>
<comment type="function">
    <text evidence="6">Putative transcription activator involved in regulating light control of development.</text>
</comment>
<evidence type="ECO:0000259" key="7">
    <source>
        <dbReference type="PROSITE" id="PS50966"/>
    </source>
</evidence>
<accession>A0A426ZKD1</accession>
<dbReference type="GO" id="GO:0006355">
    <property type="term" value="P:regulation of DNA-templated transcription"/>
    <property type="evidence" value="ECO:0007669"/>
    <property type="project" value="UniProtKB-UniRule"/>
</dbReference>
<keyword evidence="4 6" id="KW-0862">Zinc</keyword>
<reference evidence="8 9" key="1">
    <citation type="journal article" date="2014" name="Agronomy (Basel)">
        <title>A Draft Genome Sequence for Ensete ventricosum, the Drought-Tolerant Tree Against Hunger.</title>
        <authorList>
            <person name="Harrison J."/>
            <person name="Moore K.A."/>
            <person name="Paszkiewicz K."/>
            <person name="Jones T."/>
            <person name="Grant M."/>
            <person name="Ambacheew D."/>
            <person name="Muzemil S."/>
            <person name="Studholme D.J."/>
        </authorList>
    </citation>
    <scope>NUCLEOTIDE SEQUENCE [LARGE SCALE GENOMIC DNA]</scope>
</reference>
<dbReference type="EMBL" id="AMZH03006192">
    <property type="protein sequence ID" value="RRT64446.1"/>
    <property type="molecule type" value="Genomic_DNA"/>
</dbReference>
<evidence type="ECO:0000256" key="4">
    <source>
        <dbReference type="ARBA" id="ARBA00022833"/>
    </source>
</evidence>
<dbReference type="InterPro" id="IPR006564">
    <property type="entry name" value="Znf_PMZ"/>
</dbReference>